<keyword evidence="6" id="KW-1185">Reference proteome</keyword>
<dbReference type="SUPFAM" id="SSF48403">
    <property type="entry name" value="Ankyrin repeat"/>
    <property type="match status" value="1"/>
</dbReference>
<dbReference type="PROSITE" id="PS50297">
    <property type="entry name" value="ANK_REP_REGION"/>
    <property type="match status" value="2"/>
</dbReference>
<gene>
    <name evidence="5" type="ORF">OCU04_008075</name>
</gene>
<dbReference type="CDD" id="cd14688">
    <property type="entry name" value="bZIP_YAP"/>
    <property type="match status" value="1"/>
</dbReference>
<dbReference type="EMBL" id="JAPEIS010000009">
    <property type="protein sequence ID" value="KAJ8062817.1"/>
    <property type="molecule type" value="Genomic_DNA"/>
</dbReference>
<dbReference type="PANTHER" id="PTHR24198:SF193">
    <property type="match status" value="1"/>
</dbReference>
<evidence type="ECO:0000313" key="5">
    <source>
        <dbReference type="EMBL" id="KAJ8062817.1"/>
    </source>
</evidence>
<keyword evidence="1" id="KW-0677">Repeat</keyword>
<evidence type="ECO:0000313" key="6">
    <source>
        <dbReference type="Proteomes" id="UP001152300"/>
    </source>
</evidence>
<evidence type="ECO:0000256" key="2">
    <source>
        <dbReference type="ARBA" id="ARBA00023043"/>
    </source>
</evidence>
<dbReference type="InterPro" id="IPR036770">
    <property type="entry name" value="Ankyrin_rpt-contain_sf"/>
</dbReference>
<dbReference type="Gene3D" id="1.25.40.20">
    <property type="entry name" value="Ankyrin repeat-containing domain"/>
    <property type="match status" value="2"/>
</dbReference>
<dbReference type="OrthoDB" id="5416972at2759"/>
<feature type="compositionally biased region" description="Basic residues" evidence="4">
    <location>
        <begin position="21"/>
        <end position="41"/>
    </location>
</feature>
<protein>
    <recommendedName>
        <fullName evidence="7">BZIP domain-containing protein</fullName>
    </recommendedName>
</protein>
<accession>A0A9X0AHC5</accession>
<feature type="region of interest" description="Disordered" evidence="4">
    <location>
        <begin position="21"/>
        <end position="58"/>
    </location>
</feature>
<comment type="caution">
    <text evidence="5">The sequence shown here is derived from an EMBL/GenBank/DDBJ whole genome shotgun (WGS) entry which is preliminary data.</text>
</comment>
<dbReference type="AlphaFoldDB" id="A0A9X0AHC5"/>
<dbReference type="Pfam" id="PF00023">
    <property type="entry name" value="Ank"/>
    <property type="match status" value="1"/>
</dbReference>
<dbReference type="SMART" id="SM00248">
    <property type="entry name" value="ANK"/>
    <property type="match status" value="4"/>
</dbReference>
<evidence type="ECO:0000256" key="4">
    <source>
        <dbReference type="SAM" id="MobiDB-lite"/>
    </source>
</evidence>
<dbReference type="PANTHER" id="PTHR24198">
    <property type="entry name" value="ANKYRIN REPEAT AND PROTEIN KINASE DOMAIN-CONTAINING PROTEIN"/>
    <property type="match status" value="1"/>
</dbReference>
<dbReference type="Pfam" id="PF12796">
    <property type="entry name" value="Ank_2"/>
    <property type="match status" value="1"/>
</dbReference>
<dbReference type="PROSITE" id="PS50088">
    <property type="entry name" value="ANK_REPEAT"/>
    <property type="match status" value="3"/>
</dbReference>
<proteinExistence type="predicted"/>
<keyword evidence="2 3" id="KW-0040">ANK repeat</keyword>
<sequence length="388" mass="41945">MVELELELEIEIESRIDSVNRRRSQNRIAQRKFRQSRKISKIGHESNQPPSGGGAHSTVDADLIAASGSQNFTTLGNLPPDHLNGGTTSAQTSDGSMTDFQNDVPYNGVSGIDDTGFIGSLVSGSNSSLSTPQMIANFQSNFDPNMDFISINALNTPLTSSAGLEVFNFYGTLGNADPTTRSDTAQHEGSGNMSRIHPGISLISHDHNNSSETSSAKEPSTGTLSMVHGQGKGWLSALHIAARRGHEPIVRTLISHNIDCNEKDSDMRTALIHASIDGHECVVSFLLALGARISDVDRRGRSAIFWATMNQHEAVLRLLLSEYDKRDFEQGIDAYDDMGWTALHIAVEKGFEIGVQLLLGSGANLNAKARKNCNGDSDKNDSRIVQAK</sequence>
<evidence type="ECO:0000256" key="3">
    <source>
        <dbReference type="PROSITE-ProRule" id="PRU00023"/>
    </source>
</evidence>
<name>A0A9X0AHC5_9HELO</name>
<dbReference type="Proteomes" id="UP001152300">
    <property type="component" value="Unassembled WGS sequence"/>
</dbReference>
<feature type="repeat" description="ANK" evidence="3">
    <location>
        <begin position="233"/>
        <end position="265"/>
    </location>
</feature>
<organism evidence="5 6">
    <name type="scientific">Sclerotinia nivalis</name>
    <dbReference type="NCBI Taxonomy" id="352851"/>
    <lineage>
        <taxon>Eukaryota</taxon>
        <taxon>Fungi</taxon>
        <taxon>Dikarya</taxon>
        <taxon>Ascomycota</taxon>
        <taxon>Pezizomycotina</taxon>
        <taxon>Leotiomycetes</taxon>
        <taxon>Helotiales</taxon>
        <taxon>Sclerotiniaceae</taxon>
        <taxon>Sclerotinia</taxon>
    </lineage>
</organism>
<feature type="repeat" description="ANK" evidence="3">
    <location>
        <begin position="266"/>
        <end position="298"/>
    </location>
</feature>
<feature type="region of interest" description="Disordered" evidence="4">
    <location>
        <begin position="204"/>
        <end position="223"/>
    </location>
</feature>
<feature type="repeat" description="ANK" evidence="3">
    <location>
        <begin position="338"/>
        <end position="370"/>
    </location>
</feature>
<evidence type="ECO:0008006" key="7">
    <source>
        <dbReference type="Google" id="ProtNLM"/>
    </source>
</evidence>
<feature type="compositionally biased region" description="Polar residues" evidence="4">
    <location>
        <begin position="210"/>
        <end position="223"/>
    </location>
</feature>
<reference evidence="5" key="1">
    <citation type="submission" date="2022-11" db="EMBL/GenBank/DDBJ databases">
        <title>Genome Resource of Sclerotinia nivalis Strain SnTB1, a Plant Pathogen Isolated from American Ginseng.</title>
        <authorList>
            <person name="Fan S."/>
        </authorList>
    </citation>
    <scope>NUCLEOTIDE SEQUENCE</scope>
    <source>
        <strain evidence="5">SnTB1</strain>
    </source>
</reference>
<dbReference type="InterPro" id="IPR002110">
    <property type="entry name" value="Ankyrin_rpt"/>
</dbReference>
<evidence type="ECO:0000256" key="1">
    <source>
        <dbReference type="ARBA" id="ARBA00022737"/>
    </source>
</evidence>